<reference evidence="2" key="1">
    <citation type="submission" date="2014-09" db="EMBL/GenBank/DDBJ databases">
        <title>Genome sequence of the luminous mushroom Mycena chlorophos for searching fungal bioluminescence genes.</title>
        <authorList>
            <person name="Tanaka Y."/>
            <person name="Kasuga D."/>
            <person name="Oba Y."/>
            <person name="Hase S."/>
            <person name="Sato K."/>
            <person name="Oba Y."/>
            <person name="Sakakibara Y."/>
        </authorList>
    </citation>
    <scope>NUCLEOTIDE SEQUENCE</scope>
</reference>
<organism evidence="2 3">
    <name type="scientific">Mycena chlorophos</name>
    <name type="common">Agaric fungus</name>
    <name type="synonym">Agaricus chlorophos</name>
    <dbReference type="NCBI Taxonomy" id="658473"/>
    <lineage>
        <taxon>Eukaryota</taxon>
        <taxon>Fungi</taxon>
        <taxon>Dikarya</taxon>
        <taxon>Basidiomycota</taxon>
        <taxon>Agaricomycotina</taxon>
        <taxon>Agaricomycetes</taxon>
        <taxon>Agaricomycetidae</taxon>
        <taxon>Agaricales</taxon>
        <taxon>Marasmiineae</taxon>
        <taxon>Mycenaceae</taxon>
        <taxon>Mycena</taxon>
    </lineage>
</organism>
<accession>A0ABQ0KW14</accession>
<evidence type="ECO:0000313" key="2">
    <source>
        <dbReference type="EMBL" id="GAT43088.1"/>
    </source>
</evidence>
<dbReference type="EMBL" id="DF838564">
    <property type="protein sequence ID" value="GAT43088.1"/>
    <property type="molecule type" value="Genomic_DNA"/>
</dbReference>
<protein>
    <submittedName>
        <fullName evidence="2">Uncharacterized protein</fullName>
    </submittedName>
</protein>
<dbReference type="Proteomes" id="UP000815677">
    <property type="component" value="Unassembled WGS sequence"/>
</dbReference>
<evidence type="ECO:0000313" key="3">
    <source>
        <dbReference type="Proteomes" id="UP000815677"/>
    </source>
</evidence>
<proteinExistence type="predicted"/>
<feature type="compositionally biased region" description="Acidic residues" evidence="1">
    <location>
        <begin position="11"/>
        <end position="21"/>
    </location>
</feature>
<name>A0ABQ0KW14_MYCCL</name>
<feature type="region of interest" description="Disordered" evidence="1">
    <location>
        <begin position="1"/>
        <end position="21"/>
    </location>
</feature>
<evidence type="ECO:0000256" key="1">
    <source>
        <dbReference type="SAM" id="MobiDB-lite"/>
    </source>
</evidence>
<gene>
    <name evidence="2" type="ORF">MCHLO_00781</name>
</gene>
<sequence length="117" mass="12878">MPEFLGSIGSLEDDLPDDDDQPVGISRAIRLRVLLGEFYEGNILPDVVSLTLRGVPADTDAYVDVCDAVLLRARSEGMKLRNVLLELPQGTKPPVSIREDLMSLGVALRITRHSDDY</sequence>
<keyword evidence="3" id="KW-1185">Reference proteome</keyword>